<keyword evidence="1" id="KW-0472">Membrane</keyword>
<feature type="transmembrane region" description="Helical" evidence="1">
    <location>
        <begin position="12"/>
        <end position="31"/>
    </location>
</feature>
<dbReference type="OrthoDB" id="3827993at2"/>
<proteinExistence type="predicted"/>
<sequence>MTRQLVVAGPSRTVVALGVAGAGLGTGVSWLDLYLLSSARDQCVVGMSAFENSGLLVFSVQPVLWAVNFLAFTLLYAGLFPLFLDGDTAAARFAGVVACLLLTAVLVAASVWISMAVWSPEQVAPGCAGGHPPWWPSWAAL</sequence>
<keyword evidence="3" id="KW-1185">Reference proteome</keyword>
<dbReference type="Proteomes" id="UP000250434">
    <property type="component" value="Chromosome"/>
</dbReference>
<accession>A0A344L636</accession>
<evidence type="ECO:0000256" key="1">
    <source>
        <dbReference type="SAM" id="Phobius"/>
    </source>
</evidence>
<keyword evidence="1" id="KW-0812">Transmembrane</keyword>
<name>A0A344L636_9PSEU</name>
<feature type="transmembrane region" description="Helical" evidence="1">
    <location>
        <begin position="63"/>
        <end position="84"/>
    </location>
</feature>
<organism evidence="2 3">
    <name type="scientific">Amycolatopsis albispora</name>
    <dbReference type="NCBI Taxonomy" id="1804986"/>
    <lineage>
        <taxon>Bacteria</taxon>
        <taxon>Bacillati</taxon>
        <taxon>Actinomycetota</taxon>
        <taxon>Actinomycetes</taxon>
        <taxon>Pseudonocardiales</taxon>
        <taxon>Pseudonocardiaceae</taxon>
        <taxon>Amycolatopsis</taxon>
    </lineage>
</organism>
<keyword evidence="1" id="KW-1133">Transmembrane helix</keyword>
<dbReference type="AlphaFoldDB" id="A0A344L636"/>
<gene>
    <name evidence="2" type="ORF">A4R43_13950</name>
</gene>
<dbReference type="EMBL" id="CP015163">
    <property type="protein sequence ID" value="AXB43510.1"/>
    <property type="molecule type" value="Genomic_DNA"/>
</dbReference>
<evidence type="ECO:0000313" key="2">
    <source>
        <dbReference type="EMBL" id="AXB43510.1"/>
    </source>
</evidence>
<dbReference type="KEGG" id="aab:A4R43_13950"/>
<feature type="transmembrane region" description="Helical" evidence="1">
    <location>
        <begin position="96"/>
        <end position="118"/>
    </location>
</feature>
<evidence type="ECO:0000313" key="3">
    <source>
        <dbReference type="Proteomes" id="UP000250434"/>
    </source>
</evidence>
<dbReference type="RefSeq" id="WP_113692746.1">
    <property type="nucleotide sequence ID" value="NZ_CP015163.1"/>
</dbReference>
<reference evidence="2 3" key="1">
    <citation type="submission" date="2016-04" db="EMBL/GenBank/DDBJ databases">
        <title>Complete genome sequence and analysis of deep-sea sediment isolate, Amycolatopsis sp. WP1.</title>
        <authorList>
            <person name="Wang H."/>
            <person name="Chen S."/>
            <person name="Wu Q."/>
        </authorList>
    </citation>
    <scope>NUCLEOTIDE SEQUENCE [LARGE SCALE GENOMIC DNA]</scope>
    <source>
        <strain evidence="2 3">WP1</strain>
    </source>
</reference>
<protein>
    <submittedName>
        <fullName evidence="2">Uncharacterized protein</fullName>
    </submittedName>
</protein>